<dbReference type="RefSeq" id="WP_058919426.1">
    <property type="nucleotide sequence ID" value="NZ_JBHSQC010000015.1"/>
</dbReference>
<evidence type="ECO:0000259" key="4">
    <source>
        <dbReference type="PROSITE" id="PS50042"/>
    </source>
</evidence>
<dbReference type="Gene3D" id="1.10.10.10">
    <property type="entry name" value="Winged helix-like DNA-binding domain superfamily/Winged helix DNA-binding domain"/>
    <property type="match status" value="1"/>
</dbReference>
<feature type="domain" description="HTH crp-type" evidence="5">
    <location>
        <begin position="163"/>
        <end position="233"/>
    </location>
</feature>
<evidence type="ECO:0000259" key="5">
    <source>
        <dbReference type="PROSITE" id="PS51063"/>
    </source>
</evidence>
<dbReference type="Gene3D" id="2.60.120.10">
    <property type="entry name" value="Jelly Rolls"/>
    <property type="match status" value="1"/>
</dbReference>
<keyword evidence="1" id="KW-0805">Transcription regulation</keyword>
<evidence type="ECO:0000256" key="2">
    <source>
        <dbReference type="ARBA" id="ARBA00023125"/>
    </source>
</evidence>
<dbReference type="InterPro" id="IPR036388">
    <property type="entry name" value="WH-like_DNA-bd_sf"/>
</dbReference>
<dbReference type="PRINTS" id="PR00034">
    <property type="entry name" value="HTHCRP"/>
</dbReference>
<dbReference type="InterPro" id="IPR018490">
    <property type="entry name" value="cNMP-bd_dom_sf"/>
</dbReference>
<dbReference type="SMART" id="SM00419">
    <property type="entry name" value="HTH_CRP"/>
    <property type="match status" value="1"/>
</dbReference>
<keyword evidence="7" id="KW-1185">Reference proteome</keyword>
<dbReference type="Pfam" id="PF13545">
    <property type="entry name" value="HTH_Crp_2"/>
    <property type="match status" value="1"/>
</dbReference>
<comment type="caution">
    <text evidence="6">The sequence shown here is derived from an EMBL/GenBank/DDBJ whole genome shotgun (WGS) entry which is preliminary data.</text>
</comment>
<evidence type="ECO:0000256" key="3">
    <source>
        <dbReference type="ARBA" id="ARBA00023163"/>
    </source>
</evidence>
<dbReference type="Proteomes" id="UP001597285">
    <property type="component" value="Unassembled WGS sequence"/>
</dbReference>
<dbReference type="InterPro" id="IPR012318">
    <property type="entry name" value="HTH_CRP"/>
</dbReference>
<dbReference type="PROSITE" id="PS50042">
    <property type="entry name" value="CNMP_BINDING_3"/>
    <property type="match status" value="1"/>
</dbReference>
<sequence>MDKRKSISHHTCECACKAKKQYCIQTVPIFQSLTAEQMGKVHSLIHRKQFFHGEMIYRPGEIADSFYFLKSGKLRVYRLSETGKEQLVRMVNQNEFTGELALFKKGVYEAFAQAQSDCSICAIRHEDFRELLLEHPSISIEMLGAITNRLSTSEQQTAWATTETVRNRLLHFLMSLVDSAEKEPIVELNMAKKDLASYLGTTSESLSRELTWLEKEKIIEEIAYGKFKLLNIL</sequence>
<protein>
    <submittedName>
        <fullName evidence="6">Crp/Fnr family transcriptional regulator</fullName>
    </submittedName>
</protein>
<feature type="domain" description="Cyclic nucleotide-binding" evidence="4">
    <location>
        <begin position="29"/>
        <end position="149"/>
    </location>
</feature>
<dbReference type="Pfam" id="PF00027">
    <property type="entry name" value="cNMP_binding"/>
    <property type="match status" value="1"/>
</dbReference>
<dbReference type="PROSITE" id="PS51063">
    <property type="entry name" value="HTH_CRP_2"/>
    <property type="match status" value="1"/>
</dbReference>
<proteinExistence type="predicted"/>
<evidence type="ECO:0000313" key="6">
    <source>
        <dbReference type="EMBL" id="MFD1799041.1"/>
    </source>
</evidence>
<keyword evidence="2" id="KW-0238">DNA-binding</keyword>
<dbReference type="InterPro" id="IPR000595">
    <property type="entry name" value="cNMP-bd_dom"/>
</dbReference>
<accession>A0ABW4NL90</accession>
<reference evidence="7" key="1">
    <citation type="journal article" date="2019" name="Int. J. Syst. Evol. Microbiol.">
        <title>The Global Catalogue of Microorganisms (GCM) 10K type strain sequencing project: providing services to taxonomists for standard genome sequencing and annotation.</title>
        <authorList>
            <consortium name="The Broad Institute Genomics Platform"/>
            <consortium name="The Broad Institute Genome Sequencing Center for Infectious Disease"/>
            <person name="Wu L."/>
            <person name="Ma J."/>
        </authorList>
    </citation>
    <scope>NUCLEOTIDE SEQUENCE [LARGE SCALE GENOMIC DNA]</scope>
    <source>
        <strain evidence="7">KCTC 42143</strain>
    </source>
</reference>
<evidence type="ECO:0000256" key="1">
    <source>
        <dbReference type="ARBA" id="ARBA00023015"/>
    </source>
</evidence>
<evidence type="ECO:0000313" key="7">
    <source>
        <dbReference type="Proteomes" id="UP001597285"/>
    </source>
</evidence>
<dbReference type="InterPro" id="IPR050397">
    <property type="entry name" value="Env_Response_Regulators"/>
</dbReference>
<dbReference type="SMART" id="SM00100">
    <property type="entry name" value="cNMP"/>
    <property type="match status" value="1"/>
</dbReference>
<keyword evidence="3" id="KW-0804">Transcription</keyword>
<dbReference type="InterPro" id="IPR036390">
    <property type="entry name" value="WH_DNA-bd_sf"/>
</dbReference>
<dbReference type="PANTHER" id="PTHR24567">
    <property type="entry name" value="CRP FAMILY TRANSCRIPTIONAL REGULATORY PROTEIN"/>
    <property type="match status" value="1"/>
</dbReference>
<organism evidence="6 7">
    <name type="scientific">Carnobacterium antarcticum</name>
    <dbReference type="NCBI Taxonomy" id="2126436"/>
    <lineage>
        <taxon>Bacteria</taxon>
        <taxon>Bacillati</taxon>
        <taxon>Bacillota</taxon>
        <taxon>Bacilli</taxon>
        <taxon>Lactobacillales</taxon>
        <taxon>Carnobacteriaceae</taxon>
        <taxon>Carnobacterium</taxon>
    </lineage>
</organism>
<dbReference type="EMBL" id="JBHUFF010000008">
    <property type="protein sequence ID" value="MFD1799041.1"/>
    <property type="molecule type" value="Genomic_DNA"/>
</dbReference>
<dbReference type="CDD" id="cd00038">
    <property type="entry name" value="CAP_ED"/>
    <property type="match status" value="1"/>
</dbReference>
<dbReference type="SUPFAM" id="SSF46785">
    <property type="entry name" value="Winged helix' DNA-binding domain"/>
    <property type="match status" value="1"/>
</dbReference>
<dbReference type="PANTHER" id="PTHR24567:SF28">
    <property type="entry name" value="LISTERIOLYSIN REGULATORY PROTEIN"/>
    <property type="match status" value="1"/>
</dbReference>
<dbReference type="InterPro" id="IPR014710">
    <property type="entry name" value="RmlC-like_jellyroll"/>
</dbReference>
<gene>
    <name evidence="6" type="ORF">ACFSBK_04085</name>
</gene>
<name>A0ABW4NL90_9LACT</name>
<dbReference type="SUPFAM" id="SSF51206">
    <property type="entry name" value="cAMP-binding domain-like"/>
    <property type="match status" value="1"/>
</dbReference>